<dbReference type="EMBL" id="PQXM01000065">
    <property type="protein sequence ID" value="TGO78488.1"/>
    <property type="molecule type" value="Genomic_DNA"/>
</dbReference>
<accession>A0A4Z1JY84</accession>
<organism evidence="1 2">
    <name type="scientific">Botrytis elliptica</name>
    <dbReference type="NCBI Taxonomy" id="278938"/>
    <lineage>
        <taxon>Eukaryota</taxon>
        <taxon>Fungi</taxon>
        <taxon>Dikarya</taxon>
        <taxon>Ascomycota</taxon>
        <taxon>Pezizomycotina</taxon>
        <taxon>Leotiomycetes</taxon>
        <taxon>Helotiales</taxon>
        <taxon>Sclerotiniaceae</taxon>
        <taxon>Botrytis</taxon>
    </lineage>
</organism>
<proteinExistence type="predicted"/>
<reference evidence="1 2" key="1">
    <citation type="submission" date="2017-12" db="EMBL/GenBank/DDBJ databases">
        <title>Comparative genomics of Botrytis spp.</title>
        <authorList>
            <person name="Valero-Jimenez C.A."/>
            <person name="Tapia P."/>
            <person name="Veloso J."/>
            <person name="Silva-Moreno E."/>
            <person name="Staats M."/>
            <person name="Valdes J.H."/>
            <person name="Van Kan J.A.L."/>
        </authorList>
    </citation>
    <scope>NUCLEOTIDE SEQUENCE [LARGE SCALE GENOMIC DNA]</scope>
    <source>
        <strain evidence="1 2">Be9601</strain>
    </source>
</reference>
<comment type="caution">
    <text evidence="1">The sequence shown here is derived from an EMBL/GenBank/DDBJ whole genome shotgun (WGS) entry which is preliminary data.</text>
</comment>
<dbReference type="Proteomes" id="UP000297229">
    <property type="component" value="Unassembled WGS sequence"/>
</dbReference>
<name>A0A4Z1JY84_9HELO</name>
<evidence type="ECO:0000313" key="1">
    <source>
        <dbReference type="EMBL" id="TGO78488.1"/>
    </source>
</evidence>
<sequence length="78" mass="8756">MSYANYYGSLPSDNLISQWHYVVLLESITVTKLIPGYFELLKGDRPKLTIVSPRISVIIPLPGSLKHQGQLGNETRLD</sequence>
<evidence type="ECO:0000313" key="2">
    <source>
        <dbReference type="Proteomes" id="UP000297229"/>
    </source>
</evidence>
<dbReference type="AlphaFoldDB" id="A0A4Z1JY84"/>
<gene>
    <name evidence="1" type="ORF">BELL_0065g00270</name>
</gene>
<protein>
    <submittedName>
        <fullName evidence="1">Uncharacterized protein</fullName>
    </submittedName>
</protein>
<keyword evidence="2" id="KW-1185">Reference proteome</keyword>